<dbReference type="OrthoDB" id="5855209at2759"/>
<proteinExistence type="predicted"/>
<organism evidence="1 2">
    <name type="scientific">Ancylostoma duodenale</name>
    <dbReference type="NCBI Taxonomy" id="51022"/>
    <lineage>
        <taxon>Eukaryota</taxon>
        <taxon>Metazoa</taxon>
        <taxon>Ecdysozoa</taxon>
        <taxon>Nematoda</taxon>
        <taxon>Chromadorea</taxon>
        <taxon>Rhabditida</taxon>
        <taxon>Rhabditina</taxon>
        <taxon>Rhabditomorpha</taxon>
        <taxon>Strongyloidea</taxon>
        <taxon>Ancylostomatidae</taxon>
        <taxon>Ancylostomatinae</taxon>
        <taxon>Ancylostoma</taxon>
    </lineage>
</organism>
<gene>
    <name evidence="1" type="ORF">ANCDUO_14988</name>
</gene>
<sequence length="316" mass="34920">MASFSERSVEQVEFELRGHNAPAFLGFETQDLSNIAYGDVHVPSIALKDIPVQREQLRLKLSYGNKKVTTFNADLSQKQVTKSGFSLVWQPTDASTSASIVKFPFERRAAKDLLVELEVFDKIVTLNRELQLIAGEFMEHQVQSDSHLSYLCQCAALNRGGLTPTTTVHIATHSVVDTRDGAKYTVQVVHSAALLLSMILVYGREHRLLAMAHLIGADSLPSRDQLDSNLQFLPHLSNADERAFVIVNRDGDYAIVKGRWTGFSRKQPAAKGQKAKPGSAGRLLVDAFNLLKNTVQKIEVPSPEGSTAYMDISLEI</sequence>
<keyword evidence="2" id="KW-1185">Reference proteome</keyword>
<dbReference type="Proteomes" id="UP000054047">
    <property type="component" value="Unassembled WGS sequence"/>
</dbReference>
<evidence type="ECO:0000313" key="2">
    <source>
        <dbReference type="Proteomes" id="UP000054047"/>
    </source>
</evidence>
<accession>A0A0C2CEW8</accession>
<reference evidence="1 2" key="1">
    <citation type="submission" date="2013-12" db="EMBL/GenBank/DDBJ databases">
        <title>Draft genome of the parsitic nematode Ancylostoma duodenale.</title>
        <authorList>
            <person name="Mitreva M."/>
        </authorList>
    </citation>
    <scope>NUCLEOTIDE SEQUENCE [LARGE SCALE GENOMIC DNA]</scope>
    <source>
        <strain evidence="1 2">Zhejiang</strain>
    </source>
</reference>
<name>A0A0C2CEW8_9BILA</name>
<dbReference type="EMBL" id="KN738325">
    <property type="protein sequence ID" value="KIH54863.1"/>
    <property type="molecule type" value="Genomic_DNA"/>
</dbReference>
<dbReference type="AlphaFoldDB" id="A0A0C2CEW8"/>
<evidence type="ECO:0000313" key="1">
    <source>
        <dbReference type="EMBL" id="KIH54863.1"/>
    </source>
</evidence>
<protein>
    <submittedName>
        <fullName evidence="1">Uncharacterized protein</fullName>
    </submittedName>
</protein>